<reference evidence="3" key="1">
    <citation type="submission" date="2018-02" db="EMBL/GenBank/DDBJ databases">
        <authorList>
            <person name="Clavel T."/>
            <person name="Strowig T."/>
        </authorList>
    </citation>
    <scope>NUCLEOTIDE SEQUENCE [LARGE SCALE GENOMIC DNA]</scope>
    <source>
        <strain evidence="3">DSM 103720</strain>
    </source>
</reference>
<organism evidence="2 3">
    <name type="scientific">Duncaniella muris</name>
    <dbReference type="NCBI Taxonomy" id="2094150"/>
    <lineage>
        <taxon>Bacteria</taxon>
        <taxon>Pseudomonadati</taxon>
        <taxon>Bacteroidota</taxon>
        <taxon>Bacteroidia</taxon>
        <taxon>Bacteroidales</taxon>
        <taxon>Muribaculaceae</taxon>
        <taxon>Duncaniella</taxon>
    </lineage>
</organism>
<dbReference type="Proteomes" id="UP000244905">
    <property type="component" value="Unassembled WGS sequence"/>
</dbReference>
<dbReference type="EMBL" id="PUEC01000019">
    <property type="protein sequence ID" value="PWB01662.1"/>
    <property type="molecule type" value="Genomic_DNA"/>
</dbReference>
<dbReference type="RefSeq" id="WP_107032596.1">
    <property type="nucleotide sequence ID" value="NZ_PUEC01000019.1"/>
</dbReference>
<evidence type="ECO:0000313" key="3">
    <source>
        <dbReference type="Proteomes" id="UP000244905"/>
    </source>
</evidence>
<evidence type="ECO:0000313" key="2">
    <source>
        <dbReference type="EMBL" id="PWB01662.1"/>
    </source>
</evidence>
<keyword evidence="3" id="KW-1185">Reference proteome</keyword>
<evidence type="ECO:0000256" key="1">
    <source>
        <dbReference type="SAM" id="MobiDB-lite"/>
    </source>
</evidence>
<protein>
    <submittedName>
        <fullName evidence="2">Uncharacterized protein</fullName>
    </submittedName>
</protein>
<feature type="region of interest" description="Disordered" evidence="1">
    <location>
        <begin position="1"/>
        <end position="24"/>
    </location>
</feature>
<dbReference type="AlphaFoldDB" id="A0A2V1IIZ8"/>
<dbReference type="GeneID" id="82526460"/>
<name>A0A2V1IIZ8_9BACT</name>
<proteinExistence type="predicted"/>
<comment type="caution">
    <text evidence="2">The sequence shown here is derived from an EMBL/GenBank/DDBJ whole genome shotgun (WGS) entry which is preliminary data.</text>
</comment>
<gene>
    <name evidence="2" type="ORF">C5O23_08915</name>
</gene>
<sequence length="178" mass="19892">MAKKLFQPGNKIGNRFSSDNQPENRRKPKIYTVLKKRYGIDLAANGDFSQGQIQDLLQALLCVDIRQATALSVELNQDLQEIVKKIKNGEPIPKLKKDEVISQVFIVLSQAISRESAKGESSTIRWIIEYLFGKATQPIESEINAQVTSNDVDLSALSVEELMQYNTLLEKIKAGNNG</sequence>
<accession>A0A2V1IIZ8</accession>